<dbReference type="Gene3D" id="3.30.70.1560">
    <property type="entry name" value="Alpha-L RNA-binding motif"/>
    <property type="match status" value="1"/>
</dbReference>
<dbReference type="Pfam" id="PF00849">
    <property type="entry name" value="PseudoU_synth_2"/>
    <property type="match status" value="1"/>
</dbReference>
<feature type="compositionally biased region" description="Basic and acidic residues" evidence="5">
    <location>
        <begin position="201"/>
        <end position="225"/>
    </location>
</feature>
<dbReference type="CDD" id="cd02870">
    <property type="entry name" value="PseudoU_synth_RsuA_like"/>
    <property type="match status" value="1"/>
</dbReference>
<keyword evidence="8" id="KW-1185">Reference proteome</keyword>
<evidence type="ECO:0000313" key="7">
    <source>
        <dbReference type="EMBL" id="MFC5270912.1"/>
    </source>
</evidence>
<feature type="compositionally biased region" description="Basic and acidic residues" evidence="5">
    <location>
        <begin position="28"/>
        <end position="171"/>
    </location>
</feature>
<dbReference type="InterPro" id="IPR050343">
    <property type="entry name" value="RsuA_PseudoU_synthase"/>
</dbReference>
<comment type="similarity">
    <text evidence="1 4">Belongs to the pseudouridine synthase RsuA family.</text>
</comment>
<evidence type="ECO:0000256" key="2">
    <source>
        <dbReference type="ARBA" id="ARBA00023235"/>
    </source>
</evidence>
<feature type="compositionally biased region" description="Basic and acidic residues" evidence="5">
    <location>
        <begin position="178"/>
        <end position="191"/>
    </location>
</feature>
<dbReference type="PANTHER" id="PTHR47683:SF2">
    <property type="entry name" value="RNA-BINDING S4 DOMAIN-CONTAINING PROTEIN"/>
    <property type="match status" value="1"/>
</dbReference>
<dbReference type="SUPFAM" id="SSF55174">
    <property type="entry name" value="Alpha-L RNA-binding motif"/>
    <property type="match status" value="1"/>
</dbReference>
<dbReference type="InterPro" id="IPR002942">
    <property type="entry name" value="S4_RNA-bd"/>
</dbReference>
<feature type="region of interest" description="Disordered" evidence="5">
    <location>
        <begin position="1"/>
        <end position="407"/>
    </location>
</feature>
<dbReference type="PROSITE" id="PS01149">
    <property type="entry name" value="PSI_RSU"/>
    <property type="match status" value="1"/>
</dbReference>
<evidence type="ECO:0000256" key="4">
    <source>
        <dbReference type="RuleBase" id="RU003887"/>
    </source>
</evidence>
<dbReference type="NCBIfam" id="TIGR00093">
    <property type="entry name" value="pseudouridine synthase"/>
    <property type="match status" value="1"/>
</dbReference>
<keyword evidence="3" id="KW-0694">RNA-binding</keyword>
<name>A0ABW0E944_9BACT</name>
<dbReference type="InterPro" id="IPR020094">
    <property type="entry name" value="TruA/RsuA/RluB/E/F_N"/>
</dbReference>
<dbReference type="SMART" id="SM00363">
    <property type="entry name" value="S4"/>
    <property type="match status" value="1"/>
</dbReference>
<dbReference type="Gene3D" id="3.30.70.580">
    <property type="entry name" value="Pseudouridine synthase I, catalytic domain, N-terminal subdomain"/>
    <property type="match status" value="1"/>
</dbReference>
<sequence>MAYNNSRGGSGDRPAKRSFGSDRASSGEGKKIFNRNDKGRSSDSRDRNPYGDSPRGDYGGKPRTERPYNAERSDRPYNKERGSDRPYNADRSFNKDRSSGSDRPYNKERGAGSDRPYNKDRGSDRPYNKERASGSDRPYNKDRGFKSDRPYENRSSDRPSRSEGGDKEFRPYRPATRKPTDDRPWVARAERSGQGSVPRGGKGERNRSFKPEKEEYRKRQEEKGAVPHIGSKKSYYGQKPNPADMQGDARTPYVKKRYDSDDKKSFGSSERGFSKDRGFNKEERGGNRFTPGMRASREGQGRKEGFVPRETRAPREDRFNKEENFNAADSEGEFRPYRPKNDTGFGDERPSREERPARNERAPREERGSRPDRYAERQNRISRESVGEAPNYSGLKRYANRDKNRSEDLSADGQLRLNRYIANAGICSRREADELIAAGEIRVNGEVVTELGYKVKPTDSVQYGKKNLSREKLVYVLLNKPKDFITTTEDPEGRKTVMDLVKNASKERIFPVGRLDRNTTGLLLFTNDGELAQKLTHPSHKNSKIYQVELDKPITKDDFQKISEGLELEDGKAIVDDLALIGNTNKFLGIEIHIGRNRIVRRIFESLGYEVVTLDRVQYAGLTKKDLPRGNWRFLNEKEVIRLKYFL</sequence>
<dbReference type="Proteomes" id="UP001596161">
    <property type="component" value="Unassembled WGS sequence"/>
</dbReference>
<dbReference type="EC" id="5.4.99.-" evidence="4"/>
<keyword evidence="2 4" id="KW-0413">Isomerase</keyword>
<gene>
    <name evidence="7" type="ORF">ACFPIB_09845</name>
</gene>
<dbReference type="Pfam" id="PF01479">
    <property type="entry name" value="S4"/>
    <property type="match status" value="1"/>
</dbReference>
<proteinExistence type="inferred from homology"/>
<dbReference type="InterPro" id="IPR006145">
    <property type="entry name" value="PsdUridine_synth_RsuA/RluA"/>
</dbReference>
<feature type="domain" description="RNA-binding S4" evidence="6">
    <location>
        <begin position="415"/>
        <end position="482"/>
    </location>
</feature>
<dbReference type="InterPro" id="IPR000748">
    <property type="entry name" value="PsdUridine_synth_RsuA/RluB/E/F"/>
</dbReference>
<feature type="compositionally biased region" description="Basic and acidic residues" evidence="5">
    <location>
        <begin position="332"/>
        <end position="386"/>
    </location>
</feature>
<evidence type="ECO:0000313" key="8">
    <source>
        <dbReference type="Proteomes" id="UP001596161"/>
    </source>
</evidence>
<evidence type="ECO:0000256" key="5">
    <source>
        <dbReference type="SAM" id="MobiDB-lite"/>
    </source>
</evidence>
<dbReference type="SUPFAM" id="SSF55120">
    <property type="entry name" value="Pseudouridine synthase"/>
    <property type="match status" value="1"/>
</dbReference>
<comment type="caution">
    <text evidence="7">The sequence shown here is derived from an EMBL/GenBank/DDBJ whole genome shotgun (WGS) entry which is preliminary data.</text>
</comment>
<protein>
    <recommendedName>
        <fullName evidence="4">Pseudouridine synthase</fullName>
        <ecNumber evidence="4">5.4.99.-</ecNumber>
    </recommendedName>
</protein>
<dbReference type="PANTHER" id="PTHR47683">
    <property type="entry name" value="PSEUDOURIDINE SYNTHASE FAMILY PROTEIN-RELATED"/>
    <property type="match status" value="1"/>
</dbReference>
<dbReference type="EMBL" id="JBHSKT010000005">
    <property type="protein sequence ID" value="MFC5270912.1"/>
    <property type="molecule type" value="Genomic_DNA"/>
</dbReference>
<dbReference type="InterPro" id="IPR042092">
    <property type="entry name" value="PsdUridine_s_RsuA/RluB/E/F_cat"/>
</dbReference>
<accession>A0ABW0E944</accession>
<dbReference type="RefSeq" id="WP_378017282.1">
    <property type="nucleotide sequence ID" value="NZ_JBHSKT010000005.1"/>
</dbReference>
<evidence type="ECO:0000259" key="6">
    <source>
        <dbReference type="SMART" id="SM00363"/>
    </source>
</evidence>
<evidence type="ECO:0000256" key="3">
    <source>
        <dbReference type="PROSITE-ProRule" id="PRU00182"/>
    </source>
</evidence>
<reference evidence="8" key="1">
    <citation type="journal article" date="2019" name="Int. J. Syst. Evol. Microbiol.">
        <title>The Global Catalogue of Microorganisms (GCM) 10K type strain sequencing project: providing services to taxonomists for standard genome sequencing and annotation.</title>
        <authorList>
            <consortium name="The Broad Institute Genomics Platform"/>
            <consortium name="The Broad Institute Genome Sequencing Center for Infectious Disease"/>
            <person name="Wu L."/>
            <person name="Ma J."/>
        </authorList>
    </citation>
    <scope>NUCLEOTIDE SEQUENCE [LARGE SCALE GENOMIC DNA]</scope>
    <source>
        <strain evidence="8">KACC 12602</strain>
    </source>
</reference>
<dbReference type="CDD" id="cd00165">
    <property type="entry name" value="S4"/>
    <property type="match status" value="1"/>
</dbReference>
<organism evidence="7 8">
    <name type="scientific">Adhaeribacter terreus</name>
    <dbReference type="NCBI Taxonomy" id="529703"/>
    <lineage>
        <taxon>Bacteria</taxon>
        <taxon>Pseudomonadati</taxon>
        <taxon>Bacteroidota</taxon>
        <taxon>Cytophagia</taxon>
        <taxon>Cytophagales</taxon>
        <taxon>Hymenobacteraceae</taxon>
        <taxon>Adhaeribacter</taxon>
    </lineage>
</organism>
<feature type="compositionally biased region" description="Basic and acidic residues" evidence="5">
    <location>
        <begin position="256"/>
        <end position="265"/>
    </location>
</feature>
<feature type="compositionally biased region" description="Basic and acidic residues" evidence="5">
    <location>
        <begin position="272"/>
        <end position="286"/>
    </location>
</feature>
<feature type="compositionally biased region" description="Basic and acidic residues" evidence="5">
    <location>
        <begin position="295"/>
        <end position="324"/>
    </location>
</feature>
<dbReference type="PROSITE" id="PS50889">
    <property type="entry name" value="S4"/>
    <property type="match status" value="1"/>
</dbReference>
<evidence type="ECO:0000256" key="1">
    <source>
        <dbReference type="ARBA" id="ARBA00008348"/>
    </source>
</evidence>
<dbReference type="InterPro" id="IPR036986">
    <property type="entry name" value="S4_RNA-bd_sf"/>
</dbReference>
<dbReference type="Gene3D" id="3.10.290.10">
    <property type="entry name" value="RNA-binding S4 domain"/>
    <property type="match status" value="1"/>
</dbReference>
<dbReference type="InterPro" id="IPR020103">
    <property type="entry name" value="PsdUridine_synth_cat_dom_sf"/>
</dbReference>
<dbReference type="InterPro" id="IPR018496">
    <property type="entry name" value="PsdUridine_synth_RsuA/RluB_CS"/>
</dbReference>